<evidence type="ECO:0000313" key="3">
    <source>
        <dbReference type="Proteomes" id="UP000012174"/>
    </source>
</evidence>
<name>M7T346_EUTLA</name>
<evidence type="ECO:0000256" key="1">
    <source>
        <dbReference type="SAM" id="MobiDB-lite"/>
    </source>
</evidence>
<dbReference type="EMBL" id="KB705728">
    <property type="protein sequence ID" value="EMR70992.1"/>
    <property type="molecule type" value="Genomic_DNA"/>
</dbReference>
<gene>
    <name evidence="2" type="ORF">UCREL1_1979</name>
</gene>
<dbReference type="KEGG" id="ela:UCREL1_1979"/>
<dbReference type="AlphaFoldDB" id="M7T346"/>
<dbReference type="Proteomes" id="UP000012174">
    <property type="component" value="Unassembled WGS sequence"/>
</dbReference>
<protein>
    <submittedName>
        <fullName evidence="2">Uncharacterized protein</fullName>
    </submittedName>
</protein>
<proteinExistence type="predicted"/>
<dbReference type="OrthoDB" id="5379121at2759"/>
<feature type="region of interest" description="Disordered" evidence="1">
    <location>
        <begin position="38"/>
        <end position="63"/>
    </location>
</feature>
<accession>M7T346</accession>
<dbReference type="HOGENOM" id="CLU_1896198_0_0_1"/>
<reference evidence="3" key="1">
    <citation type="journal article" date="2013" name="Genome Announc.">
        <title>Draft genome sequence of the grapevine dieback fungus Eutypa lata UCR-EL1.</title>
        <authorList>
            <person name="Blanco-Ulate B."/>
            <person name="Rolshausen P.E."/>
            <person name="Cantu D."/>
        </authorList>
    </citation>
    <scope>NUCLEOTIDE SEQUENCE [LARGE SCALE GENOMIC DNA]</scope>
    <source>
        <strain evidence="3">UCR-EL1</strain>
    </source>
</reference>
<keyword evidence="3" id="KW-1185">Reference proteome</keyword>
<organism evidence="2 3">
    <name type="scientific">Eutypa lata (strain UCR-EL1)</name>
    <name type="common">Grapevine dieback disease fungus</name>
    <name type="synonym">Eutypa armeniacae</name>
    <dbReference type="NCBI Taxonomy" id="1287681"/>
    <lineage>
        <taxon>Eukaryota</taxon>
        <taxon>Fungi</taxon>
        <taxon>Dikarya</taxon>
        <taxon>Ascomycota</taxon>
        <taxon>Pezizomycotina</taxon>
        <taxon>Sordariomycetes</taxon>
        <taxon>Xylariomycetidae</taxon>
        <taxon>Xylariales</taxon>
        <taxon>Diatrypaceae</taxon>
        <taxon>Eutypa</taxon>
    </lineage>
</organism>
<sequence length="134" mass="15088">MDCDKWPPAVSQQALFSNKPFRNSLRCIPASENRSLGAKNGNFINARGGPYPGRPSGPMNEDDHFKMEFDISKADQIKLRFCKPQPNCANDGLQLEMRRKSSTNNNDKMSSLYDHVLQCSVEMTRDGAKDFKSV</sequence>
<evidence type="ECO:0000313" key="2">
    <source>
        <dbReference type="EMBL" id="EMR70992.1"/>
    </source>
</evidence>